<organism evidence="1 2">
    <name type="scientific">Lecanicillium saksenae</name>
    <dbReference type="NCBI Taxonomy" id="468837"/>
    <lineage>
        <taxon>Eukaryota</taxon>
        <taxon>Fungi</taxon>
        <taxon>Dikarya</taxon>
        <taxon>Ascomycota</taxon>
        <taxon>Pezizomycotina</taxon>
        <taxon>Sordariomycetes</taxon>
        <taxon>Hypocreomycetidae</taxon>
        <taxon>Hypocreales</taxon>
        <taxon>Cordycipitaceae</taxon>
        <taxon>Lecanicillium</taxon>
    </lineage>
</organism>
<keyword evidence="2" id="KW-1185">Reference proteome</keyword>
<reference evidence="1" key="1">
    <citation type="submission" date="2022-07" db="EMBL/GenBank/DDBJ databases">
        <title>Genome Sequence of Lecanicillium saksenae.</title>
        <authorList>
            <person name="Buettner E."/>
        </authorList>
    </citation>
    <scope>NUCLEOTIDE SEQUENCE</scope>
    <source>
        <strain evidence="1">VT-O1</strain>
    </source>
</reference>
<name>A0ACC1QU51_9HYPO</name>
<evidence type="ECO:0000313" key="1">
    <source>
        <dbReference type="EMBL" id="KAJ3490594.1"/>
    </source>
</evidence>
<dbReference type="Proteomes" id="UP001148737">
    <property type="component" value="Unassembled WGS sequence"/>
</dbReference>
<accession>A0ACC1QU51</accession>
<gene>
    <name evidence="1" type="ORF">NLG97_g5747</name>
</gene>
<proteinExistence type="predicted"/>
<protein>
    <submittedName>
        <fullName evidence="1">Uncharacterized protein</fullName>
    </submittedName>
</protein>
<sequence>MSKFVRANATVDYPLYTVDYDPQDDTRIIVGGGGGANRSGVPNKISVLETTKPDELRVVGELDLTREEDNVASLAFAGRKGKTINIFAGINSSPEEIDNGKNEHLRSIVIKAEGKTTTLKEEARHPLFVNATGDVYQRLLRISGSLGAAGSGKGNKLARRGTIELPKEAQDLDLYELYLVKIGKDQEDPQLIYSISADEPNRPSFRFVRFVGPEFILAAANMPARSGVAIHGFRLPKAGQEKARLAVSAKIPRKINATALAIANLTPPTLSPKGGIEALGDTQFVIAIAGNESSISLFSLTHIASPAINLLTKLHPLSTLMAVHGADNITGLAFSRFTAPTKKAGSEETQYLKLVSISLQKMIALHSIPLKQVAGTAAQSKNAPRYVTTLEAKAPRTARTAISLFGFVVLIMALAGQAIVEYMGQGYPILNPQRFFPGVAKSVHTPIVAPPVVHEHDAPDCRR</sequence>
<evidence type="ECO:0000313" key="2">
    <source>
        <dbReference type="Proteomes" id="UP001148737"/>
    </source>
</evidence>
<comment type="caution">
    <text evidence="1">The sequence shown here is derived from an EMBL/GenBank/DDBJ whole genome shotgun (WGS) entry which is preliminary data.</text>
</comment>
<dbReference type="EMBL" id="JANAKD010000681">
    <property type="protein sequence ID" value="KAJ3490594.1"/>
    <property type="molecule type" value="Genomic_DNA"/>
</dbReference>